<proteinExistence type="predicted"/>
<dbReference type="OrthoDB" id="1300362at2759"/>
<evidence type="ECO:0000313" key="4">
    <source>
        <dbReference type="Proteomes" id="UP000636709"/>
    </source>
</evidence>
<evidence type="ECO:0000259" key="2">
    <source>
        <dbReference type="Pfam" id="PF03080"/>
    </source>
</evidence>
<dbReference type="EMBL" id="JACEFO010001795">
    <property type="protein sequence ID" value="KAF8701943.1"/>
    <property type="molecule type" value="Genomic_DNA"/>
</dbReference>
<dbReference type="InterPro" id="IPR004314">
    <property type="entry name" value="Neprosin"/>
</dbReference>
<sequence>MVGYFPKEIINGMSAATEVQMGGITYSPSGQKSPPMGSGVAPGGKVAKSRVTKDVSDPAIYNVELRSNMVAPEAPNAAIVPIRTRMDAEHASRDHDVARVVTESPTQPPLLRSCQSAMVSSKRGPMSFDDVAHCRVQKGGGQAWTEMRNHLGVGERVDVAGSAVANVRLVRLVLGGGGRQKGWLHP</sequence>
<evidence type="ECO:0000256" key="1">
    <source>
        <dbReference type="SAM" id="MobiDB-lite"/>
    </source>
</evidence>
<dbReference type="AlphaFoldDB" id="A0A835EPT2"/>
<protein>
    <recommendedName>
        <fullName evidence="2">Neprosin PEP catalytic domain-containing protein</fullName>
    </recommendedName>
</protein>
<name>A0A835EPT2_9POAL</name>
<feature type="domain" description="Neprosin PEP catalytic" evidence="2">
    <location>
        <begin position="2"/>
        <end position="56"/>
    </location>
</feature>
<dbReference type="Proteomes" id="UP000636709">
    <property type="component" value="Unassembled WGS sequence"/>
</dbReference>
<reference evidence="3" key="1">
    <citation type="submission" date="2020-07" db="EMBL/GenBank/DDBJ databases">
        <title>Genome sequence and genetic diversity analysis of an under-domesticated orphan crop, white fonio (Digitaria exilis).</title>
        <authorList>
            <person name="Bennetzen J.L."/>
            <person name="Chen S."/>
            <person name="Ma X."/>
            <person name="Wang X."/>
            <person name="Yssel A.E.J."/>
            <person name="Chaluvadi S.R."/>
            <person name="Johnson M."/>
            <person name="Gangashetty P."/>
            <person name="Hamidou F."/>
            <person name="Sanogo M.D."/>
            <person name="Zwaenepoel A."/>
            <person name="Wallace J."/>
            <person name="Van De Peer Y."/>
            <person name="Van Deynze A."/>
        </authorList>
    </citation>
    <scope>NUCLEOTIDE SEQUENCE</scope>
    <source>
        <tissue evidence="3">Leaves</tissue>
    </source>
</reference>
<comment type="caution">
    <text evidence="3">The sequence shown here is derived from an EMBL/GenBank/DDBJ whole genome shotgun (WGS) entry which is preliminary data.</text>
</comment>
<evidence type="ECO:0000313" key="3">
    <source>
        <dbReference type="EMBL" id="KAF8701943.1"/>
    </source>
</evidence>
<feature type="region of interest" description="Disordered" evidence="1">
    <location>
        <begin position="25"/>
        <end position="51"/>
    </location>
</feature>
<dbReference type="Pfam" id="PF03080">
    <property type="entry name" value="Neprosin"/>
    <property type="match status" value="1"/>
</dbReference>
<accession>A0A835EPT2</accession>
<keyword evidence="4" id="KW-1185">Reference proteome</keyword>
<gene>
    <name evidence="3" type="ORF">HU200_033275</name>
</gene>
<organism evidence="3 4">
    <name type="scientific">Digitaria exilis</name>
    <dbReference type="NCBI Taxonomy" id="1010633"/>
    <lineage>
        <taxon>Eukaryota</taxon>
        <taxon>Viridiplantae</taxon>
        <taxon>Streptophyta</taxon>
        <taxon>Embryophyta</taxon>
        <taxon>Tracheophyta</taxon>
        <taxon>Spermatophyta</taxon>
        <taxon>Magnoliopsida</taxon>
        <taxon>Liliopsida</taxon>
        <taxon>Poales</taxon>
        <taxon>Poaceae</taxon>
        <taxon>PACMAD clade</taxon>
        <taxon>Panicoideae</taxon>
        <taxon>Panicodae</taxon>
        <taxon>Paniceae</taxon>
        <taxon>Anthephorinae</taxon>
        <taxon>Digitaria</taxon>
    </lineage>
</organism>